<protein>
    <submittedName>
        <fullName evidence="2">HET-domain-containing protein</fullName>
    </submittedName>
</protein>
<dbReference type="Pfam" id="PF06985">
    <property type="entry name" value="HET"/>
    <property type="match status" value="1"/>
</dbReference>
<evidence type="ECO:0000259" key="1">
    <source>
        <dbReference type="Pfam" id="PF06985"/>
    </source>
</evidence>
<dbReference type="RefSeq" id="XP_033654115.1">
    <property type="nucleotide sequence ID" value="XM_033798385.1"/>
</dbReference>
<sequence length="322" mass="36767">MRLLRLEEDGNFSLVEYVEKDIPQYAILSHTWGADHEEPTYKDLLKGTGRNKAGYRKLTLCGAQAAKDDLGFFWVDTCCINKSSSRELDEAINSMFRWYQKAARCYAYLADVSVDRSAGENDFTPELKAAFARSRWFTRGWTLQELIAPRSVDFFSKEGHWLGSKHSLQQILAEITGIALAALQGTPLSHFSTEERISLAANRQAKREEDAAYSLLGIFNIHMPLLYGEGRKEAFDRLREKIDDPLASLRRYVYQQTQRLDTLDITAQWIVRQMTNKPKQLGYPWETGMLEDHLKIDDGLGAEYFLPVSLCETLEVVGPSIH</sequence>
<keyword evidence="3" id="KW-1185">Reference proteome</keyword>
<accession>A0A6A6JLP7</accession>
<name>A0A6A6JLP7_WESOR</name>
<evidence type="ECO:0000313" key="2">
    <source>
        <dbReference type="EMBL" id="KAF2276576.1"/>
    </source>
</evidence>
<dbReference type="EMBL" id="ML986493">
    <property type="protein sequence ID" value="KAF2276576.1"/>
    <property type="molecule type" value="Genomic_DNA"/>
</dbReference>
<dbReference type="InterPro" id="IPR010730">
    <property type="entry name" value="HET"/>
</dbReference>
<gene>
    <name evidence="2" type="ORF">EI97DRAFT_433405</name>
</gene>
<dbReference type="OrthoDB" id="674604at2759"/>
<dbReference type="Proteomes" id="UP000800097">
    <property type="component" value="Unassembled WGS sequence"/>
</dbReference>
<dbReference type="PANTHER" id="PTHR10622">
    <property type="entry name" value="HET DOMAIN-CONTAINING PROTEIN"/>
    <property type="match status" value="1"/>
</dbReference>
<reference evidence="2" key="1">
    <citation type="journal article" date="2020" name="Stud. Mycol.">
        <title>101 Dothideomycetes genomes: a test case for predicting lifestyles and emergence of pathogens.</title>
        <authorList>
            <person name="Haridas S."/>
            <person name="Albert R."/>
            <person name="Binder M."/>
            <person name="Bloem J."/>
            <person name="Labutti K."/>
            <person name="Salamov A."/>
            <person name="Andreopoulos B."/>
            <person name="Baker S."/>
            <person name="Barry K."/>
            <person name="Bills G."/>
            <person name="Bluhm B."/>
            <person name="Cannon C."/>
            <person name="Castanera R."/>
            <person name="Culley D."/>
            <person name="Daum C."/>
            <person name="Ezra D."/>
            <person name="Gonzalez J."/>
            <person name="Henrissat B."/>
            <person name="Kuo A."/>
            <person name="Liang C."/>
            <person name="Lipzen A."/>
            <person name="Lutzoni F."/>
            <person name="Magnuson J."/>
            <person name="Mondo S."/>
            <person name="Nolan M."/>
            <person name="Ohm R."/>
            <person name="Pangilinan J."/>
            <person name="Park H.-J."/>
            <person name="Ramirez L."/>
            <person name="Alfaro M."/>
            <person name="Sun H."/>
            <person name="Tritt A."/>
            <person name="Yoshinaga Y."/>
            <person name="Zwiers L.-H."/>
            <person name="Turgeon B."/>
            <person name="Goodwin S."/>
            <person name="Spatafora J."/>
            <person name="Crous P."/>
            <person name="Grigoriev I."/>
        </authorList>
    </citation>
    <scope>NUCLEOTIDE SEQUENCE</scope>
    <source>
        <strain evidence="2">CBS 379.55</strain>
    </source>
</reference>
<proteinExistence type="predicted"/>
<dbReference type="PANTHER" id="PTHR10622:SF13">
    <property type="entry name" value="NACHT DOMAIN-CONTAINING PROTEIN"/>
    <property type="match status" value="1"/>
</dbReference>
<dbReference type="AlphaFoldDB" id="A0A6A6JLP7"/>
<organism evidence="2 3">
    <name type="scientific">Westerdykella ornata</name>
    <dbReference type="NCBI Taxonomy" id="318751"/>
    <lineage>
        <taxon>Eukaryota</taxon>
        <taxon>Fungi</taxon>
        <taxon>Dikarya</taxon>
        <taxon>Ascomycota</taxon>
        <taxon>Pezizomycotina</taxon>
        <taxon>Dothideomycetes</taxon>
        <taxon>Pleosporomycetidae</taxon>
        <taxon>Pleosporales</taxon>
        <taxon>Sporormiaceae</taxon>
        <taxon>Westerdykella</taxon>
    </lineage>
</organism>
<evidence type="ECO:0000313" key="3">
    <source>
        <dbReference type="Proteomes" id="UP000800097"/>
    </source>
</evidence>
<dbReference type="GeneID" id="54551560"/>
<feature type="domain" description="Heterokaryon incompatibility" evidence="1">
    <location>
        <begin position="25"/>
        <end position="116"/>
    </location>
</feature>